<keyword evidence="3" id="KW-1185">Reference proteome</keyword>
<sequence length="85" mass="9078">MLGRDGSTHGGEESDYMCAYMELQWLLREHTQRARCHSRASRGSEVVEAAEQGAVKPPAQGPREAANAGTRGGHQRWGDANAGGG</sequence>
<organism evidence="2 3">
    <name type="scientific">Panicum virgatum</name>
    <name type="common">Blackwell switchgrass</name>
    <dbReference type="NCBI Taxonomy" id="38727"/>
    <lineage>
        <taxon>Eukaryota</taxon>
        <taxon>Viridiplantae</taxon>
        <taxon>Streptophyta</taxon>
        <taxon>Embryophyta</taxon>
        <taxon>Tracheophyta</taxon>
        <taxon>Spermatophyta</taxon>
        <taxon>Magnoliopsida</taxon>
        <taxon>Liliopsida</taxon>
        <taxon>Poales</taxon>
        <taxon>Poaceae</taxon>
        <taxon>PACMAD clade</taxon>
        <taxon>Panicoideae</taxon>
        <taxon>Panicodae</taxon>
        <taxon>Paniceae</taxon>
        <taxon>Panicinae</taxon>
        <taxon>Panicum</taxon>
        <taxon>Panicum sect. Hiantes</taxon>
    </lineage>
</organism>
<dbReference type="EMBL" id="CM029050">
    <property type="protein sequence ID" value="KAG2566138.1"/>
    <property type="molecule type" value="Genomic_DNA"/>
</dbReference>
<dbReference type="Proteomes" id="UP000823388">
    <property type="component" value="Chromosome 7N"/>
</dbReference>
<comment type="caution">
    <text evidence="2">The sequence shown here is derived from an EMBL/GenBank/DDBJ whole genome shotgun (WGS) entry which is preliminary data.</text>
</comment>
<name>A0A8T0PZ08_PANVG</name>
<dbReference type="AlphaFoldDB" id="A0A8T0PZ08"/>
<reference evidence="2 3" key="1">
    <citation type="submission" date="2020-05" db="EMBL/GenBank/DDBJ databases">
        <title>WGS assembly of Panicum virgatum.</title>
        <authorList>
            <person name="Lovell J.T."/>
            <person name="Jenkins J."/>
            <person name="Shu S."/>
            <person name="Juenger T.E."/>
            <person name="Schmutz J."/>
        </authorList>
    </citation>
    <scope>NUCLEOTIDE SEQUENCE [LARGE SCALE GENOMIC DNA]</scope>
    <source>
        <strain evidence="3">cv. AP13</strain>
    </source>
</reference>
<evidence type="ECO:0000256" key="1">
    <source>
        <dbReference type="SAM" id="MobiDB-lite"/>
    </source>
</evidence>
<feature type="region of interest" description="Disordered" evidence="1">
    <location>
        <begin position="40"/>
        <end position="85"/>
    </location>
</feature>
<evidence type="ECO:0000313" key="2">
    <source>
        <dbReference type="EMBL" id="KAG2566138.1"/>
    </source>
</evidence>
<proteinExistence type="predicted"/>
<gene>
    <name evidence="2" type="ORF">PVAP13_7NG210100</name>
</gene>
<protein>
    <submittedName>
        <fullName evidence="2">Uncharacterized protein</fullName>
    </submittedName>
</protein>
<evidence type="ECO:0000313" key="3">
    <source>
        <dbReference type="Proteomes" id="UP000823388"/>
    </source>
</evidence>
<accession>A0A8T0PZ08</accession>